<feature type="transmembrane region" description="Helical" evidence="1">
    <location>
        <begin position="172"/>
        <end position="194"/>
    </location>
</feature>
<evidence type="ECO:0000256" key="1">
    <source>
        <dbReference type="SAM" id="Phobius"/>
    </source>
</evidence>
<name>A0AAT9LB77_9FIRM</name>
<dbReference type="EMBL" id="CP062796">
    <property type="protein sequence ID" value="QUL97768.1"/>
    <property type="molecule type" value="Genomic_DNA"/>
</dbReference>
<feature type="transmembrane region" description="Helical" evidence="1">
    <location>
        <begin position="200"/>
        <end position="222"/>
    </location>
</feature>
<organism evidence="2">
    <name type="scientific">Candidatus Fermentithermobacillus carboniphilus</name>
    <dbReference type="NCBI Taxonomy" id="3085328"/>
    <lineage>
        <taxon>Bacteria</taxon>
        <taxon>Bacillati</taxon>
        <taxon>Bacillota</taxon>
        <taxon>Candidatus Fermentithermobacillia</taxon>
        <taxon>Candidatus Fermentithermobacillales</taxon>
        <taxon>Candidatus Fermentithermobacillaceae</taxon>
        <taxon>Candidatus Fermentithermobacillus</taxon>
    </lineage>
</organism>
<dbReference type="InterPro" id="IPR024529">
    <property type="entry name" value="ECF_trnsprt_substrate-spec"/>
</dbReference>
<keyword evidence="1" id="KW-1133">Transmembrane helix</keyword>
<sequence length="233" mass="24303">MKLSARRITLAGVLGAITVVLGLLPVGGFIPVPTPAGSATTMHIPTILAGVLEGPLVGAIVGAIFGGFSFWKAQVSANPVERLIFTNPLIAFVPRILIGVVSYYVFSLARGKRGRLALGAVAFLLLGYVGYWLPIPNSARPRLILAVLAGSFGAFIVYLINRRSENPGPGLGAVAGSLVNTAGVLGLSVAFGYLPYQAAVAVAVMHGVPEALVALVLSDLIYRSTGRFFHEPR</sequence>
<dbReference type="Pfam" id="PF12822">
    <property type="entry name" value="ECF_trnsprt"/>
    <property type="match status" value="1"/>
</dbReference>
<feature type="transmembrane region" description="Helical" evidence="1">
    <location>
        <begin position="141"/>
        <end position="160"/>
    </location>
</feature>
<protein>
    <submittedName>
        <fullName evidence="2">ECF transporter S component</fullName>
    </submittedName>
</protein>
<accession>A0AAT9LB77</accession>
<reference evidence="2" key="2">
    <citation type="journal article" date="2023" name="Biology">
        <title>Prokaryotic Life Associated with Coal-Fire Gas Vents Revealed by Metagenomics.</title>
        <authorList>
            <person name="Kadnikov V.V."/>
            <person name="Mardanov A.V."/>
            <person name="Beletsky A.V."/>
            <person name="Karnachuk O.V."/>
            <person name="Ravin N.V."/>
        </authorList>
    </citation>
    <scope>NUCLEOTIDE SEQUENCE</scope>
    <source>
        <strain evidence="2">Bu02</strain>
    </source>
</reference>
<dbReference type="KEGG" id="fcz:IMF26_06550"/>
<evidence type="ECO:0000313" key="2">
    <source>
        <dbReference type="EMBL" id="QUL97768.1"/>
    </source>
</evidence>
<proteinExistence type="predicted"/>
<feature type="transmembrane region" description="Helical" evidence="1">
    <location>
        <begin position="116"/>
        <end position="135"/>
    </location>
</feature>
<feature type="transmembrane region" description="Helical" evidence="1">
    <location>
        <begin position="12"/>
        <end position="32"/>
    </location>
</feature>
<keyword evidence="1" id="KW-0472">Membrane</keyword>
<keyword evidence="1" id="KW-0812">Transmembrane</keyword>
<dbReference type="Gene3D" id="1.10.1760.20">
    <property type="match status" value="1"/>
</dbReference>
<gene>
    <name evidence="2" type="ORF">IMF26_06550</name>
</gene>
<feature type="transmembrane region" description="Helical" evidence="1">
    <location>
        <begin position="83"/>
        <end position="104"/>
    </location>
</feature>
<dbReference type="AlphaFoldDB" id="A0AAT9LB77"/>
<reference evidence="2" key="1">
    <citation type="submission" date="2020-10" db="EMBL/GenBank/DDBJ databases">
        <authorList>
            <person name="Kadnikov V."/>
            <person name="Beletsky A.V."/>
            <person name="Mardanov A.V."/>
            <person name="Karnachuk O.V."/>
            <person name="Ravin N.V."/>
        </authorList>
    </citation>
    <scope>NUCLEOTIDE SEQUENCE</scope>
    <source>
        <strain evidence="2">Bu02</strain>
    </source>
</reference>
<dbReference type="GO" id="GO:0022857">
    <property type="term" value="F:transmembrane transporter activity"/>
    <property type="evidence" value="ECO:0007669"/>
    <property type="project" value="InterPro"/>
</dbReference>
<feature type="transmembrane region" description="Helical" evidence="1">
    <location>
        <begin position="44"/>
        <end position="71"/>
    </location>
</feature>